<dbReference type="PANTHER" id="PTHR43214">
    <property type="entry name" value="TWO-COMPONENT RESPONSE REGULATOR"/>
    <property type="match status" value="1"/>
</dbReference>
<dbReference type="PRINTS" id="PR00038">
    <property type="entry name" value="HTHLUXR"/>
</dbReference>
<dbReference type="SUPFAM" id="SSF52172">
    <property type="entry name" value="CheY-like"/>
    <property type="match status" value="1"/>
</dbReference>
<dbReference type="PROSITE" id="PS50110">
    <property type="entry name" value="RESPONSE_REGULATORY"/>
    <property type="match status" value="1"/>
</dbReference>
<dbReference type="InterPro" id="IPR039420">
    <property type="entry name" value="WalR-like"/>
</dbReference>
<protein>
    <submittedName>
        <fullName evidence="9">Response regulator transcription factor</fullName>
    </submittedName>
</protein>
<dbReference type="PROSITE" id="PS00622">
    <property type="entry name" value="HTH_LUXR_1"/>
    <property type="match status" value="1"/>
</dbReference>
<proteinExistence type="predicted"/>
<keyword evidence="5" id="KW-0804">Transcription</keyword>
<evidence type="ECO:0000259" key="7">
    <source>
        <dbReference type="PROSITE" id="PS50043"/>
    </source>
</evidence>
<evidence type="ECO:0000256" key="6">
    <source>
        <dbReference type="PROSITE-ProRule" id="PRU00169"/>
    </source>
</evidence>
<organism evidence="9">
    <name type="scientific">Neobacillus citreus</name>
    <dbReference type="NCBI Taxonomy" id="2833578"/>
    <lineage>
        <taxon>Bacteria</taxon>
        <taxon>Bacillati</taxon>
        <taxon>Bacillota</taxon>
        <taxon>Bacilli</taxon>
        <taxon>Bacillales</taxon>
        <taxon>Bacillaceae</taxon>
        <taxon>Neobacillus</taxon>
    </lineage>
</organism>
<dbReference type="CDD" id="cd06170">
    <property type="entry name" value="LuxR_C_like"/>
    <property type="match status" value="1"/>
</dbReference>
<dbReference type="InterPro" id="IPR001789">
    <property type="entry name" value="Sig_transdc_resp-reg_receiver"/>
</dbReference>
<evidence type="ECO:0000256" key="5">
    <source>
        <dbReference type="ARBA" id="ARBA00023163"/>
    </source>
</evidence>
<dbReference type="PROSITE" id="PS50043">
    <property type="entry name" value="HTH_LUXR_2"/>
    <property type="match status" value="1"/>
</dbReference>
<dbReference type="PANTHER" id="PTHR43214:SF1">
    <property type="entry name" value="TRANSCRIPTIONAL REGULATORY PROTEIN COMA"/>
    <property type="match status" value="1"/>
</dbReference>
<evidence type="ECO:0000313" key="10">
    <source>
        <dbReference type="EMBL" id="MCH6266806.1"/>
    </source>
</evidence>
<dbReference type="RefSeq" id="WP_213140289.1">
    <property type="nucleotide sequence ID" value="NZ_JAGYPE020000025.1"/>
</dbReference>
<dbReference type="EMBL" id="JAGYPE020000025">
    <property type="protein sequence ID" value="MCH6266806.1"/>
    <property type="molecule type" value="Genomic_DNA"/>
</dbReference>
<evidence type="ECO:0000256" key="4">
    <source>
        <dbReference type="ARBA" id="ARBA00023125"/>
    </source>
</evidence>
<evidence type="ECO:0000313" key="11">
    <source>
        <dbReference type="Proteomes" id="UP000677265"/>
    </source>
</evidence>
<comment type="caution">
    <text evidence="9">The sequence shown here is derived from an EMBL/GenBank/DDBJ whole genome shotgun (WGS) entry which is preliminary data.</text>
</comment>
<evidence type="ECO:0000256" key="2">
    <source>
        <dbReference type="ARBA" id="ARBA00022553"/>
    </source>
</evidence>
<keyword evidence="3" id="KW-0805">Transcription regulation</keyword>
<dbReference type="AlphaFoldDB" id="A0A942Y618"/>
<evidence type="ECO:0000259" key="8">
    <source>
        <dbReference type="PROSITE" id="PS50110"/>
    </source>
</evidence>
<keyword evidence="2 6" id="KW-0597">Phosphoprotein</keyword>
<dbReference type="GO" id="GO:0006355">
    <property type="term" value="P:regulation of DNA-templated transcription"/>
    <property type="evidence" value="ECO:0007669"/>
    <property type="project" value="InterPro"/>
</dbReference>
<dbReference type="InterPro" id="IPR011006">
    <property type="entry name" value="CheY-like_superfamily"/>
</dbReference>
<feature type="domain" description="Response regulatory" evidence="8">
    <location>
        <begin position="3"/>
        <end position="118"/>
    </location>
</feature>
<accession>A0A942Y618</accession>
<dbReference type="InterPro" id="IPR016032">
    <property type="entry name" value="Sig_transdc_resp-reg_C-effctor"/>
</dbReference>
<dbReference type="GO" id="GO:0005737">
    <property type="term" value="C:cytoplasm"/>
    <property type="evidence" value="ECO:0007669"/>
    <property type="project" value="UniProtKB-SubCell"/>
</dbReference>
<keyword evidence="11" id="KW-1185">Reference proteome</keyword>
<dbReference type="CDD" id="cd17535">
    <property type="entry name" value="REC_NarL-like"/>
    <property type="match status" value="1"/>
</dbReference>
<evidence type="ECO:0000256" key="3">
    <source>
        <dbReference type="ARBA" id="ARBA00023015"/>
    </source>
</evidence>
<dbReference type="Pfam" id="PF00196">
    <property type="entry name" value="GerE"/>
    <property type="match status" value="1"/>
</dbReference>
<dbReference type="SMART" id="SM00448">
    <property type="entry name" value="REC"/>
    <property type="match status" value="1"/>
</dbReference>
<sequence length="212" mass="24052">MINILLVDDHPLVGEGTKLIIENEQDMIVHFETSCRNVFDRIQNDKFEVMLFDLQMPEIDGFELTKQVLKIVPAAKILIYTGFDILPHWELFIESGAVGFVSKTATKEQLIRAIRCALNREVVIPYSFLKELVRKGHITVEKNASGITILNDREKEIIQELAKGKTNRDIAQALFIGQRSLEYSLTNIFQKLGVQTRVEAVVKASELGLIIN</sequence>
<dbReference type="InterPro" id="IPR000792">
    <property type="entry name" value="Tscrpt_reg_LuxR_C"/>
</dbReference>
<keyword evidence="4" id="KW-0238">DNA-binding</keyword>
<feature type="domain" description="HTH luxR-type" evidence="7">
    <location>
        <begin position="143"/>
        <end position="208"/>
    </location>
</feature>
<name>A0A942Y618_9BACI</name>
<dbReference type="Gene3D" id="3.40.50.2300">
    <property type="match status" value="1"/>
</dbReference>
<dbReference type="EMBL" id="JAGYPE010000001">
    <property type="protein sequence ID" value="MBS4180291.1"/>
    <property type="molecule type" value="Genomic_DNA"/>
</dbReference>
<dbReference type="SUPFAM" id="SSF46894">
    <property type="entry name" value="C-terminal effector domain of the bipartite response regulators"/>
    <property type="match status" value="1"/>
</dbReference>
<reference evidence="9" key="1">
    <citation type="submission" date="2021-05" db="EMBL/GenBank/DDBJ databases">
        <title>Novel Bacillus species.</title>
        <authorList>
            <person name="Liu G."/>
        </authorList>
    </citation>
    <scope>NUCLEOTIDE SEQUENCE</scope>
    <source>
        <strain evidence="9 11">FJAT-50051</strain>
    </source>
</reference>
<dbReference type="GO" id="GO:0003677">
    <property type="term" value="F:DNA binding"/>
    <property type="evidence" value="ECO:0007669"/>
    <property type="project" value="UniProtKB-KW"/>
</dbReference>
<gene>
    <name evidence="10" type="ORF">KHB02_014855</name>
    <name evidence="9" type="ORF">KHB02_02690</name>
</gene>
<dbReference type="GO" id="GO:0000160">
    <property type="term" value="P:phosphorelay signal transduction system"/>
    <property type="evidence" value="ECO:0007669"/>
    <property type="project" value="InterPro"/>
</dbReference>
<dbReference type="Proteomes" id="UP000677265">
    <property type="component" value="Unassembled WGS sequence"/>
</dbReference>
<dbReference type="Pfam" id="PF00072">
    <property type="entry name" value="Response_reg"/>
    <property type="match status" value="1"/>
</dbReference>
<comment type="subcellular location">
    <subcellularLocation>
        <location evidence="1">Cytoplasm</location>
    </subcellularLocation>
</comment>
<dbReference type="InterPro" id="IPR058245">
    <property type="entry name" value="NreC/VraR/RcsB-like_REC"/>
</dbReference>
<evidence type="ECO:0000256" key="1">
    <source>
        <dbReference type="ARBA" id="ARBA00004496"/>
    </source>
</evidence>
<feature type="modified residue" description="4-aspartylphosphate" evidence="6">
    <location>
        <position position="53"/>
    </location>
</feature>
<evidence type="ECO:0000313" key="9">
    <source>
        <dbReference type="EMBL" id="MBS4180291.1"/>
    </source>
</evidence>
<dbReference type="SMART" id="SM00421">
    <property type="entry name" value="HTH_LUXR"/>
    <property type="match status" value="1"/>
</dbReference>